<dbReference type="Proteomes" id="UP001059041">
    <property type="component" value="Linkage Group LG12"/>
</dbReference>
<feature type="non-terminal residue" evidence="3">
    <location>
        <position position="188"/>
    </location>
</feature>
<feature type="compositionally biased region" description="Low complexity" evidence="2">
    <location>
        <begin position="92"/>
        <end position="116"/>
    </location>
</feature>
<feature type="compositionally biased region" description="Polar residues" evidence="2">
    <location>
        <begin position="82"/>
        <end position="91"/>
    </location>
</feature>
<proteinExistence type="predicted"/>
<gene>
    <name evidence="3" type="ORF">IRJ41_017134</name>
</gene>
<comment type="caution">
    <text evidence="3">The sequence shown here is derived from an EMBL/GenBank/DDBJ whole genome shotgun (WGS) entry which is preliminary data.</text>
</comment>
<sequence length="188" mass="20868">ENSVKSRKGIRTLTKKNAKVGMETLDETSVSGTTGVFVAPTANLAEKRKSHELEMCKLRVEWQKEKIDELTKERDYLKEQLASGSSQATVLSSDTSSDSSVESSSDTISDSSSSSSDGDRKKRTKRKGKGKKHGKKSKKVEMKTDQRGKNQNIISLSNEKIFAHDCIINNFIGNCLNTYNLFKGLKSR</sequence>
<feature type="region of interest" description="Disordered" evidence="2">
    <location>
        <begin position="81"/>
        <end position="148"/>
    </location>
</feature>
<keyword evidence="4" id="KW-1185">Reference proteome</keyword>
<dbReference type="AlphaFoldDB" id="A0A9W7TU48"/>
<feature type="coiled-coil region" evidence="1">
    <location>
        <begin position="53"/>
        <end position="80"/>
    </location>
</feature>
<evidence type="ECO:0000256" key="2">
    <source>
        <dbReference type="SAM" id="MobiDB-lite"/>
    </source>
</evidence>
<dbReference type="EMBL" id="JAFHDT010000012">
    <property type="protein sequence ID" value="KAI7802686.1"/>
    <property type="molecule type" value="Genomic_DNA"/>
</dbReference>
<dbReference type="Pfam" id="PF15794">
    <property type="entry name" value="CCDC106"/>
    <property type="match status" value="1"/>
</dbReference>
<name>A0A9W7TU48_TRIRA</name>
<organism evidence="3 4">
    <name type="scientific">Triplophysa rosa</name>
    <name type="common">Cave loach</name>
    <dbReference type="NCBI Taxonomy" id="992332"/>
    <lineage>
        <taxon>Eukaryota</taxon>
        <taxon>Metazoa</taxon>
        <taxon>Chordata</taxon>
        <taxon>Craniata</taxon>
        <taxon>Vertebrata</taxon>
        <taxon>Euteleostomi</taxon>
        <taxon>Actinopterygii</taxon>
        <taxon>Neopterygii</taxon>
        <taxon>Teleostei</taxon>
        <taxon>Ostariophysi</taxon>
        <taxon>Cypriniformes</taxon>
        <taxon>Nemacheilidae</taxon>
        <taxon>Triplophysa</taxon>
    </lineage>
</organism>
<evidence type="ECO:0000313" key="3">
    <source>
        <dbReference type="EMBL" id="KAI7802686.1"/>
    </source>
</evidence>
<feature type="compositionally biased region" description="Basic and acidic residues" evidence="2">
    <location>
        <begin position="139"/>
        <end position="148"/>
    </location>
</feature>
<reference evidence="3" key="1">
    <citation type="submission" date="2021-02" db="EMBL/GenBank/DDBJ databases">
        <title>Comparative genomics reveals that relaxation of natural selection precedes convergent phenotypic evolution of cavefish.</title>
        <authorList>
            <person name="Peng Z."/>
        </authorList>
    </citation>
    <scope>NUCLEOTIDE SEQUENCE</scope>
    <source>
        <tissue evidence="3">Muscle</tissue>
    </source>
</reference>
<evidence type="ECO:0000313" key="4">
    <source>
        <dbReference type="Proteomes" id="UP001059041"/>
    </source>
</evidence>
<feature type="compositionally biased region" description="Basic residues" evidence="2">
    <location>
        <begin position="121"/>
        <end position="138"/>
    </location>
</feature>
<protein>
    <submittedName>
        <fullName evidence="3">Uncharacterized protein</fullName>
    </submittedName>
</protein>
<accession>A0A9W7TU48</accession>
<keyword evidence="1" id="KW-0175">Coiled coil</keyword>
<dbReference type="InterPro" id="IPR031591">
    <property type="entry name" value="CCDC106"/>
</dbReference>
<evidence type="ECO:0000256" key="1">
    <source>
        <dbReference type="SAM" id="Coils"/>
    </source>
</evidence>